<dbReference type="KEGG" id="nah:F5544_43905"/>
<evidence type="ECO:0000313" key="1">
    <source>
        <dbReference type="EMBL" id="QIS16584.1"/>
    </source>
</evidence>
<reference evidence="1 2" key="1">
    <citation type="journal article" date="2019" name="ACS Chem. Biol.">
        <title>Identification and Mobilization of a Cryptic Antibiotic Biosynthesis Gene Locus from a Human-Pathogenic Nocardia Isolate.</title>
        <authorList>
            <person name="Herisse M."/>
            <person name="Ishida K."/>
            <person name="Porter J.L."/>
            <person name="Howden B."/>
            <person name="Hertweck C."/>
            <person name="Stinear T.P."/>
            <person name="Pidot S.J."/>
        </authorList>
    </citation>
    <scope>NUCLEOTIDE SEQUENCE [LARGE SCALE GENOMIC DNA]</scope>
    <source>
        <strain evidence="1 2">AUSMDU00012717</strain>
    </source>
</reference>
<protein>
    <submittedName>
        <fullName evidence="1">Uncharacterized protein</fullName>
    </submittedName>
</protein>
<accession>A0A6G9YTQ5</accession>
<dbReference type="EMBL" id="CP046172">
    <property type="protein sequence ID" value="QIS16584.1"/>
    <property type="molecule type" value="Genomic_DNA"/>
</dbReference>
<proteinExistence type="predicted"/>
<dbReference type="Proteomes" id="UP000503540">
    <property type="component" value="Chromosome"/>
</dbReference>
<keyword evidence="2" id="KW-1185">Reference proteome</keyword>
<dbReference type="AlphaFoldDB" id="A0A6G9YTQ5"/>
<organism evidence="1 2">
    <name type="scientific">Nocardia arthritidis</name>
    <dbReference type="NCBI Taxonomy" id="228602"/>
    <lineage>
        <taxon>Bacteria</taxon>
        <taxon>Bacillati</taxon>
        <taxon>Actinomycetota</taxon>
        <taxon>Actinomycetes</taxon>
        <taxon>Mycobacteriales</taxon>
        <taxon>Nocardiaceae</taxon>
        <taxon>Nocardia</taxon>
    </lineage>
</organism>
<evidence type="ECO:0000313" key="2">
    <source>
        <dbReference type="Proteomes" id="UP000503540"/>
    </source>
</evidence>
<dbReference type="RefSeq" id="WP_167478640.1">
    <property type="nucleotide sequence ID" value="NZ_CP046172.1"/>
</dbReference>
<name>A0A6G9YTQ5_9NOCA</name>
<sequence>MVSDLGRAFGPALGFLSPFAPMIGSSLGGALGTQLGQGVLALGPNGTNGVSQLQAAGIDAPGLLKGTLQSGISGSQLGQSVMSMGSQGNSVKPGGPDIAGWATQTVGQGVKYLQNIAKELVHSVFGL</sequence>
<gene>
    <name evidence="1" type="ORF">F5544_43905</name>
</gene>